<gene>
    <name evidence="2" type="ORF">SAMN05421769_0198</name>
</gene>
<dbReference type="AlphaFoldDB" id="A0A1N6EDA8"/>
<accession>A0A1N6EDA8</accession>
<feature type="chain" id="PRO_5013133862" evidence="1">
    <location>
        <begin position="21"/>
        <end position="186"/>
    </location>
</feature>
<evidence type="ECO:0000313" key="2">
    <source>
        <dbReference type="EMBL" id="SIN81009.1"/>
    </source>
</evidence>
<sequence>MKKSILTIFTVLLFGIYANAQQSTLMVYNYSPYFLEARIEANGLNGSCYPRISSNDYSNYNITFPPASGGSPFIAKYPKYNQGPASNPAINQWLVQTSATNPAIWRLAGHAQLSNTSVVTTSTDWTDCLMVTRDANFVYGAELELGDPSYDACNSVSETYQDRNYVIGEWFTITSGSEKFTIVQVF</sequence>
<protein>
    <submittedName>
        <fullName evidence="2">Uncharacterized protein</fullName>
    </submittedName>
</protein>
<dbReference type="RefSeq" id="WP_074228140.1">
    <property type="nucleotide sequence ID" value="NZ_CP142423.1"/>
</dbReference>
<keyword evidence="1" id="KW-0732">Signal</keyword>
<dbReference type="OrthoDB" id="1249862at2"/>
<keyword evidence="3" id="KW-1185">Reference proteome</keyword>
<reference evidence="3" key="1">
    <citation type="submission" date="2016-12" db="EMBL/GenBank/DDBJ databases">
        <authorList>
            <person name="Varghese N."/>
            <person name="Submissions S."/>
        </authorList>
    </citation>
    <scope>NUCLEOTIDE SEQUENCE [LARGE SCALE GENOMIC DNA]</scope>
    <source>
        <strain evidence="3">DSM 16779</strain>
    </source>
</reference>
<dbReference type="EMBL" id="FSRQ01000001">
    <property type="protein sequence ID" value="SIN81009.1"/>
    <property type="molecule type" value="Genomic_DNA"/>
</dbReference>
<dbReference type="Proteomes" id="UP000184782">
    <property type="component" value="Unassembled WGS sequence"/>
</dbReference>
<feature type="signal peptide" evidence="1">
    <location>
        <begin position="1"/>
        <end position="20"/>
    </location>
</feature>
<name>A0A1N6EDA8_9FLAO</name>
<evidence type="ECO:0000313" key="3">
    <source>
        <dbReference type="Proteomes" id="UP000184782"/>
    </source>
</evidence>
<proteinExistence type="predicted"/>
<organism evidence="2 3">
    <name type="scientific">Chryseobacterium scophthalmum</name>
    <dbReference type="NCBI Taxonomy" id="59733"/>
    <lineage>
        <taxon>Bacteria</taxon>
        <taxon>Pseudomonadati</taxon>
        <taxon>Bacteroidota</taxon>
        <taxon>Flavobacteriia</taxon>
        <taxon>Flavobacteriales</taxon>
        <taxon>Weeksellaceae</taxon>
        <taxon>Chryseobacterium group</taxon>
        <taxon>Chryseobacterium</taxon>
    </lineage>
</organism>
<evidence type="ECO:0000256" key="1">
    <source>
        <dbReference type="SAM" id="SignalP"/>
    </source>
</evidence>